<evidence type="ECO:0000313" key="4">
    <source>
        <dbReference type="EMBL" id="PIR41833.1"/>
    </source>
</evidence>
<organism evidence="4 5">
    <name type="scientific">Candidatus Yanofskybacteria bacterium CG10_big_fil_rev_8_21_14_0_10_37_15</name>
    <dbReference type="NCBI Taxonomy" id="1975097"/>
    <lineage>
        <taxon>Bacteria</taxon>
        <taxon>Candidatus Yanofskyibacteriota</taxon>
    </lineage>
</organism>
<name>A0A2H0R5Q7_9BACT</name>
<dbReference type="Proteomes" id="UP000230208">
    <property type="component" value="Unassembled WGS sequence"/>
</dbReference>
<dbReference type="PANTHER" id="PTHR43750">
    <property type="entry name" value="UDP-GLUCOSE 6-DEHYDROGENASE TUAD"/>
    <property type="match status" value="1"/>
</dbReference>
<sequence>MKNKKLKIGIVGLGMVGEPIRKWFEELNGYKRDKDLFCYDADPKKSYKEDFNKADVVFVSVPTPPNPDGSCNTSIVENVVSQIKDGKIVVIKSTVEPGTVQRLQDQYPKKRFIFNPEFLTESQSWEDFISPDRQIVSTTSKSETDSIEILNLLPKKNFIRPWTSDYSKKSVNTTEAEMGKYASNVFGFLKVAYGNILADLSHAMTLKYASENKKTVVDYDNIKDLIAADLRIGPAWLNVNHGNYCGAGGYCFPKDMAAFIAFADSLIKQLENPQIRKRKQSVSVNSKKNVEYEAFVKVLKKGINVLKAAESYNLELLKAQGLSVEEVSKHNTEIILQKRKQIRE</sequence>
<accession>A0A2H0R5Q7</accession>
<protein>
    <recommendedName>
        <fullName evidence="6">UDP-glucose 6-dehydrogenase</fullName>
    </recommendedName>
</protein>
<gene>
    <name evidence="4" type="ORF">COV30_01420</name>
</gene>
<dbReference type="GO" id="GO:0016616">
    <property type="term" value="F:oxidoreductase activity, acting on the CH-OH group of donors, NAD or NADP as acceptor"/>
    <property type="evidence" value="ECO:0007669"/>
    <property type="project" value="InterPro"/>
</dbReference>
<dbReference type="SUPFAM" id="SSF48179">
    <property type="entry name" value="6-phosphogluconate dehydrogenase C-terminal domain-like"/>
    <property type="match status" value="1"/>
</dbReference>
<dbReference type="InterPro" id="IPR036291">
    <property type="entry name" value="NAD(P)-bd_dom_sf"/>
</dbReference>
<evidence type="ECO:0008006" key="6">
    <source>
        <dbReference type="Google" id="ProtNLM"/>
    </source>
</evidence>
<dbReference type="InterPro" id="IPR008927">
    <property type="entry name" value="6-PGluconate_DH-like_C_sf"/>
</dbReference>
<feature type="domain" description="UDP-glucose/GDP-mannose dehydrogenase dimerisation" evidence="2">
    <location>
        <begin position="175"/>
        <end position="266"/>
    </location>
</feature>
<dbReference type="AlphaFoldDB" id="A0A2H0R5Q7"/>
<dbReference type="Gene3D" id="3.40.50.720">
    <property type="entry name" value="NAD(P)-binding Rossmann-like Domain"/>
    <property type="match status" value="1"/>
</dbReference>
<dbReference type="EMBL" id="PCXP01000019">
    <property type="protein sequence ID" value="PIR41833.1"/>
    <property type="molecule type" value="Genomic_DNA"/>
</dbReference>
<evidence type="ECO:0000313" key="5">
    <source>
        <dbReference type="Proteomes" id="UP000230208"/>
    </source>
</evidence>
<evidence type="ECO:0000259" key="2">
    <source>
        <dbReference type="Pfam" id="PF00984"/>
    </source>
</evidence>
<dbReference type="InterPro" id="IPR014026">
    <property type="entry name" value="UDP-Glc/GDP-Man_DH_dimer"/>
</dbReference>
<evidence type="ECO:0000259" key="3">
    <source>
        <dbReference type="Pfam" id="PF03721"/>
    </source>
</evidence>
<dbReference type="Gene3D" id="1.10.1040.10">
    <property type="entry name" value="N-(1-d-carboxylethyl)-l-norvaline Dehydrogenase, domain 2"/>
    <property type="match status" value="1"/>
</dbReference>
<comment type="caution">
    <text evidence="4">The sequence shown here is derived from an EMBL/GenBank/DDBJ whole genome shotgun (WGS) entry which is preliminary data.</text>
</comment>
<dbReference type="Pfam" id="PF03721">
    <property type="entry name" value="UDPG_MGDP_dh_N"/>
    <property type="match status" value="1"/>
</dbReference>
<dbReference type="InterPro" id="IPR001732">
    <property type="entry name" value="UDP-Glc/GDP-Man_DH_N"/>
</dbReference>
<reference evidence="4 5" key="1">
    <citation type="submission" date="2017-09" db="EMBL/GenBank/DDBJ databases">
        <title>Depth-based differentiation of microbial function through sediment-hosted aquifers and enrichment of novel symbionts in the deep terrestrial subsurface.</title>
        <authorList>
            <person name="Probst A.J."/>
            <person name="Ladd B."/>
            <person name="Jarett J.K."/>
            <person name="Geller-Mcgrath D.E."/>
            <person name="Sieber C.M."/>
            <person name="Emerson J.B."/>
            <person name="Anantharaman K."/>
            <person name="Thomas B.C."/>
            <person name="Malmstrom R."/>
            <person name="Stieglmeier M."/>
            <person name="Klingl A."/>
            <person name="Woyke T."/>
            <person name="Ryan C.M."/>
            <person name="Banfield J.F."/>
        </authorList>
    </citation>
    <scope>NUCLEOTIDE SEQUENCE [LARGE SCALE GENOMIC DNA]</scope>
    <source>
        <strain evidence="4">CG10_big_fil_rev_8_21_14_0_10_37_15</strain>
    </source>
</reference>
<dbReference type="Pfam" id="PF00984">
    <property type="entry name" value="UDPG_MGDP_dh"/>
    <property type="match status" value="1"/>
</dbReference>
<dbReference type="InterPro" id="IPR013328">
    <property type="entry name" value="6PGD_dom2"/>
</dbReference>
<dbReference type="SUPFAM" id="SSF51735">
    <property type="entry name" value="NAD(P)-binding Rossmann-fold domains"/>
    <property type="match status" value="1"/>
</dbReference>
<dbReference type="PANTHER" id="PTHR43750:SF3">
    <property type="entry name" value="UDP-GLUCOSE 6-DEHYDROGENASE TUAD"/>
    <property type="match status" value="1"/>
</dbReference>
<proteinExistence type="inferred from homology"/>
<evidence type="ECO:0000256" key="1">
    <source>
        <dbReference type="ARBA" id="ARBA00006601"/>
    </source>
</evidence>
<dbReference type="GO" id="GO:0051287">
    <property type="term" value="F:NAD binding"/>
    <property type="evidence" value="ECO:0007669"/>
    <property type="project" value="InterPro"/>
</dbReference>
<comment type="similarity">
    <text evidence="1">Belongs to the UDP-glucose/GDP-mannose dehydrogenase family.</text>
</comment>
<feature type="domain" description="UDP-glucose/GDP-mannose dehydrogenase N-terminal" evidence="3">
    <location>
        <begin position="45"/>
        <end position="146"/>
    </location>
</feature>